<protein>
    <recommendedName>
        <fullName evidence="4">Lipoprotein LpqN</fullName>
    </recommendedName>
</protein>
<reference evidence="2 3" key="1">
    <citation type="submission" date="2020-04" db="EMBL/GenBank/DDBJ databases">
        <title>Sequencing and Assembly of C. fimi.</title>
        <authorList>
            <person name="Ramsey A.R."/>
        </authorList>
    </citation>
    <scope>NUCLEOTIDE SEQUENCE [LARGE SCALE GENOMIC DNA]</scope>
    <source>
        <strain evidence="2 3">SB</strain>
    </source>
</reference>
<keyword evidence="3" id="KW-1185">Reference proteome</keyword>
<dbReference type="EMBL" id="JABCJJ010000001">
    <property type="protein sequence ID" value="NMR18821.1"/>
    <property type="molecule type" value="Genomic_DNA"/>
</dbReference>
<dbReference type="Gene3D" id="3.40.1000.10">
    <property type="entry name" value="Mog1/PsbP, alpha/beta/alpha sandwich"/>
    <property type="match status" value="1"/>
</dbReference>
<evidence type="ECO:0000313" key="3">
    <source>
        <dbReference type="Proteomes" id="UP000562124"/>
    </source>
</evidence>
<dbReference type="InterPro" id="IPR019674">
    <property type="entry name" value="Lipoprotein_LpqN/LpqT-like"/>
</dbReference>
<dbReference type="AlphaFoldDB" id="A0A7Y0LV73"/>
<keyword evidence="1" id="KW-0732">Signal</keyword>
<dbReference type="Proteomes" id="UP000562124">
    <property type="component" value="Unassembled WGS sequence"/>
</dbReference>
<evidence type="ECO:0000256" key="1">
    <source>
        <dbReference type="ARBA" id="ARBA00022729"/>
    </source>
</evidence>
<dbReference type="RefSeq" id="WP_169322734.1">
    <property type="nucleotide sequence ID" value="NZ_JABCJJ010000001.1"/>
</dbReference>
<name>A0A7Y0LV73_CELFI</name>
<dbReference type="Pfam" id="PF10738">
    <property type="entry name" value="Lpp-LpqN"/>
    <property type="match status" value="1"/>
</dbReference>
<proteinExistence type="predicted"/>
<sequence length="157" mass="16429">MSGTVTFPSEAFPAYPAIALDHPRGWGPTAGVGVVLAVGKRVMPKQFQPLVTVTIARFAPGYTLDDAVATVLASVAPLEHYQELGRAELEVLGGPGFRIEGAFLHPQVGGLVQAARITVVDHGSAVDLVQVTGTCTATQAKGTLEEIRTIQASARRV</sequence>
<comment type="caution">
    <text evidence="2">The sequence shown here is derived from an EMBL/GenBank/DDBJ whole genome shotgun (WGS) entry which is preliminary data.</text>
</comment>
<gene>
    <name evidence="2" type="ORF">HIR71_01025</name>
</gene>
<evidence type="ECO:0008006" key="4">
    <source>
        <dbReference type="Google" id="ProtNLM"/>
    </source>
</evidence>
<evidence type="ECO:0000313" key="2">
    <source>
        <dbReference type="EMBL" id="NMR18821.1"/>
    </source>
</evidence>
<accession>A0A7Y0LV73</accession>
<organism evidence="2 3">
    <name type="scientific">Cellulomonas fimi</name>
    <dbReference type="NCBI Taxonomy" id="1708"/>
    <lineage>
        <taxon>Bacteria</taxon>
        <taxon>Bacillati</taxon>
        <taxon>Actinomycetota</taxon>
        <taxon>Actinomycetes</taxon>
        <taxon>Micrococcales</taxon>
        <taxon>Cellulomonadaceae</taxon>
        <taxon>Cellulomonas</taxon>
    </lineage>
</organism>